<accession>A0ABD1ZZD4</accession>
<feature type="non-terminal residue" evidence="1">
    <location>
        <position position="1"/>
    </location>
</feature>
<dbReference type="EMBL" id="JAUDFV010000157">
    <property type="protein sequence ID" value="KAL2713729.1"/>
    <property type="molecule type" value="Genomic_DNA"/>
</dbReference>
<organism evidence="1 2">
    <name type="scientific">Vespula squamosa</name>
    <name type="common">Southern yellow jacket</name>
    <name type="synonym">Wasp</name>
    <dbReference type="NCBI Taxonomy" id="30214"/>
    <lineage>
        <taxon>Eukaryota</taxon>
        <taxon>Metazoa</taxon>
        <taxon>Ecdysozoa</taxon>
        <taxon>Arthropoda</taxon>
        <taxon>Hexapoda</taxon>
        <taxon>Insecta</taxon>
        <taxon>Pterygota</taxon>
        <taxon>Neoptera</taxon>
        <taxon>Endopterygota</taxon>
        <taxon>Hymenoptera</taxon>
        <taxon>Apocrita</taxon>
        <taxon>Aculeata</taxon>
        <taxon>Vespoidea</taxon>
        <taxon>Vespidae</taxon>
        <taxon>Vespinae</taxon>
        <taxon>Vespula</taxon>
    </lineage>
</organism>
<name>A0ABD1ZZD4_VESSQ</name>
<comment type="caution">
    <text evidence="1">The sequence shown here is derived from an EMBL/GenBank/DDBJ whole genome shotgun (WGS) entry which is preliminary data.</text>
</comment>
<reference evidence="1 2" key="1">
    <citation type="journal article" date="2024" name="Ann. Entomol. Soc. Am.">
        <title>Genomic analyses of the southern and eastern yellowjacket wasps (Hymenoptera: Vespidae) reveal evolutionary signatures of social life.</title>
        <authorList>
            <person name="Catto M.A."/>
            <person name="Caine P.B."/>
            <person name="Orr S.E."/>
            <person name="Hunt B.G."/>
            <person name="Goodisman M.A.D."/>
        </authorList>
    </citation>
    <scope>NUCLEOTIDE SEQUENCE [LARGE SCALE GENOMIC DNA]</scope>
    <source>
        <strain evidence="1">233</strain>
        <tissue evidence="1">Head and thorax</tissue>
    </source>
</reference>
<proteinExistence type="predicted"/>
<gene>
    <name evidence="1" type="ORF">V1478_016286</name>
</gene>
<sequence length="68" mass="7275">RVASGTGADTNGKRANLRRNSLLVRKARFVVEVMEPWAEALSLNDPARLSESSALRPQAVAKGLMGSP</sequence>
<protein>
    <submittedName>
        <fullName evidence="1">Uncharacterized protein</fullName>
    </submittedName>
</protein>
<dbReference type="Proteomes" id="UP001607302">
    <property type="component" value="Unassembled WGS sequence"/>
</dbReference>
<dbReference type="AlphaFoldDB" id="A0ABD1ZZD4"/>
<keyword evidence="2" id="KW-1185">Reference proteome</keyword>
<evidence type="ECO:0000313" key="1">
    <source>
        <dbReference type="EMBL" id="KAL2713729.1"/>
    </source>
</evidence>
<evidence type="ECO:0000313" key="2">
    <source>
        <dbReference type="Proteomes" id="UP001607302"/>
    </source>
</evidence>